<organism evidence="1 2">
    <name type="scientific">Canavalia gladiata</name>
    <name type="common">Sword bean</name>
    <name type="synonym">Dolichos gladiatus</name>
    <dbReference type="NCBI Taxonomy" id="3824"/>
    <lineage>
        <taxon>Eukaryota</taxon>
        <taxon>Viridiplantae</taxon>
        <taxon>Streptophyta</taxon>
        <taxon>Embryophyta</taxon>
        <taxon>Tracheophyta</taxon>
        <taxon>Spermatophyta</taxon>
        <taxon>Magnoliopsida</taxon>
        <taxon>eudicotyledons</taxon>
        <taxon>Gunneridae</taxon>
        <taxon>Pentapetalae</taxon>
        <taxon>rosids</taxon>
        <taxon>fabids</taxon>
        <taxon>Fabales</taxon>
        <taxon>Fabaceae</taxon>
        <taxon>Papilionoideae</taxon>
        <taxon>50 kb inversion clade</taxon>
        <taxon>NPAAA clade</taxon>
        <taxon>indigoferoid/millettioid clade</taxon>
        <taxon>Phaseoleae</taxon>
        <taxon>Canavalia</taxon>
    </lineage>
</organism>
<accession>A0AAN9Q598</accession>
<comment type="caution">
    <text evidence="1">The sequence shown here is derived from an EMBL/GenBank/DDBJ whole genome shotgun (WGS) entry which is preliminary data.</text>
</comment>
<proteinExistence type="predicted"/>
<dbReference type="Proteomes" id="UP001367508">
    <property type="component" value="Unassembled WGS sequence"/>
</dbReference>
<evidence type="ECO:0000313" key="2">
    <source>
        <dbReference type="Proteomes" id="UP001367508"/>
    </source>
</evidence>
<dbReference type="PANTHER" id="PTHR33334:SF10">
    <property type="entry name" value="PROTEIN LNK4"/>
    <property type="match status" value="1"/>
</dbReference>
<protein>
    <recommendedName>
        <fullName evidence="3">Protein LNK3</fullName>
    </recommendedName>
</protein>
<gene>
    <name evidence="1" type="ORF">VNO77_25995</name>
</gene>
<name>A0AAN9Q598_CANGL</name>
<keyword evidence="2" id="KW-1185">Reference proteome</keyword>
<evidence type="ECO:0008006" key="3">
    <source>
        <dbReference type="Google" id="ProtNLM"/>
    </source>
</evidence>
<dbReference type="AlphaFoldDB" id="A0AAN9Q598"/>
<dbReference type="EMBL" id="JAYMYQ010000006">
    <property type="protein sequence ID" value="KAK7322607.1"/>
    <property type="molecule type" value="Genomic_DNA"/>
</dbReference>
<dbReference type="GO" id="GO:0006355">
    <property type="term" value="P:regulation of DNA-templated transcription"/>
    <property type="evidence" value="ECO:0007669"/>
    <property type="project" value="InterPro"/>
</dbReference>
<reference evidence="1 2" key="1">
    <citation type="submission" date="2024-01" db="EMBL/GenBank/DDBJ databases">
        <title>The genomes of 5 underutilized Papilionoideae crops provide insights into root nodulation and disease resistanc.</title>
        <authorList>
            <person name="Jiang F."/>
        </authorList>
    </citation>
    <scope>NUCLEOTIDE SEQUENCE [LARGE SCALE GENOMIC DNA]</scope>
    <source>
        <strain evidence="1">LVBAO_FW01</strain>
        <tissue evidence="1">Leaves</tissue>
    </source>
</reference>
<dbReference type="InterPro" id="IPR039928">
    <property type="entry name" value="LNK"/>
</dbReference>
<dbReference type="PANTHER" id="PTHR33334">
    <property type="entry name" value="PROTEIN LNK1"/>
    <property type="match status" value="1"/>
</dbReference>
<dbReference type="GO" id="GO:0007623">
    <property type="term" value="P:circadian rhythm"/>
    <property type="evidence" value="ECO:0007669"/>
    <property type="project" value="InterPro"/>
</dbReference>
<sequence>MGCWHQMPDVLKNLGFTVDGNHVMDWYYGSGDVNDYIVPKDQDLLDRHPSPNCWSNWGISATEGFNSPKNFFIMDFIEESFNNQIELESCLHDKDQSSSSSVCGGLPVQSFQQTTLSCDHQPNYQLQDLPRFEQMNDIFSDSVHEDLPCVDVENLDKSINISLENQCSSTPGMLQKDFAASNSVSCNSESKDCQDTEALPVNVLNSFEQCNSDDGRNDKPLAEEFVLKDLEMVIGQFTERTRICFRDALYRLARSTEQQHVMLDQDGEINMQKAMTDMDHNKIMRSQDKKPMESETNSVDRVIANLMFNNMEFNIHSPVTSSTNSMQQVIGSKDVNEKSSEALNMGQKFHYSHPQNLPKDAEVPRFGVSNQQRDTGSHIASEDPINNSFMIGFG</sequence>
<evidence type="ECO:0000313" key="1">
    <source>
        <dbReference type="EMBL" id="KAK7322607.1"/>
    </source>
</evidence>